<keyword evidence="5" id="KW-1185">Reference proteome</keyword>
<evidence type="ECO:0000313" key="5">
    <source>
        <dbReference type="Proteomes" id="UP000008143"/>
    </source>
</evidence>
<dbReference type="PANTHER" id="PTHR16056:SF16">
    <property type="entry name" value="REGULATOR OF MICROTUBULE DYNAMICS PROTEIN 1"/>
    <property type="match status" value="1"/>
</dbReference>
<name>Q28J77_XENTR</name>
<comment type="subcellular location">
    <subcellularLocation>
        <location evidence="1">Cytoplasm</location>
        <location evidence="1">Cytoskeleton</location>
    </subcellularLocation>
</comment>
<keyword evidence="2" id="KW-0963">Cytoplasm</keyword>
<dbReference type="Xenbase" id="XB-GENE-974332">
    <property type="gene designation" value="rmdn1"/>
</dbReference>
<proteinExistence type="evidence at transcript level"/>
<protein>
    <submittedName>
        <fullName evidence="4">Novel protein</fullName>
    </submittedName>
    <submittedName>
        <fullName evidence="6">Regulator of microtubule dynamics protein 1 isoform 2</fullName>
    </submittedName>
</protein>
<dbReference type="AlphaFoldDB" id="Q28J77"/>
<keyword evidence="3" id="KW-0206">Cytoskeleton</keyword>
<dbReference type="RefSeq" id="NP_001016734.1">
    <property type="nucleotide sequence ID" value="NM_001016734.2"/>
</dbReference>
<dbReference type="EMBL" id="CR760019">
    <property type="protein sequence ID" value="CAJ82617.1"/>
    <property type="molecule type" value="mRNA"/>
</dbReference>
<evidence type="ECO:0000313" key="7">
    <source>
        <dbReference type="Xenbase" id="XB-GENE-974332"/>
    </source>
</evidence>
<reference evidence="6" key="1">
    <citation type="journal article" date="2002" name="Dev. Dyn.">
        <title>Genetic and genomic tools for Xenopus research: The NIH Xenopus initiative.</title>
        <authorList>
            <person name="Klein S.L."/>
            <person name="Strausberg R.L."/>
            <person name="Wagner L."/>
            <person name="Pontius J."/>
            <person name="Clifton S.W."/>
            <person name="Richardson P."/>
        </authorList>
    </citation>
    <scope>NUCLEOTIDE SEQUENCE</scope>
</reference>
<evidence type="ECO:0000313" key="6">
    <source>
        <dbReference type="RefSeq" id="NP_001016734.1"/>
    </source>
</evidence>
<dbReference type="GO" id="GO:0005856">
    <property type="term" value="C:cytoskeleton"/>
    <property type="evidence" value="ECO:0007669"/>
    <property type="project" value="UniProtKB-SubCell"/>
</dbReference>
<dbReference type="AGR" id="Xenbase:XB-GENE-974332"/>
<gene>
    <name evidence="6 7" type="primary">rmdn1</name>
    <name evidence="6" type="synonym">fam82b</name>
    <name evidence="4" type="ORF">TNeu093l19.1-001</name>
</gene>
<evidence type="ECO:0000256" key="2">
    <source>
        <dbReference type="ARBA" id="ARBA00022490"/>
    </source>
</evidence>
<dbReference type="CTD" id="51115"/>
<sequence>MFARWVQEILRSPLLRPGIRSGHRTSGIFVPVVRGSSAAGKIALLERGIILSSVAYLAFETYKWKKGQTVVHASIKVDDIIEQADYLYGSGETAKLYELLSQYKDSNDAELLWRLARAARDVALVSTTPQDEKKRLIYESFDSAKKALELNELCWAAHKVTCFYVLSSGFLS</sequence>
<dbReference type="OrthoDB" id="69711at2759"/>
<dbReference type="Proteomes" id="UP000008143">
    <property type="component" value="Chromosome 6"/>
</dbReference>
<reference evidence="4" key="2">
    <citation type="submission" date="2006-10" db="EMBL/GenBank/DDBJ databases">
        <authorList>
            <person name="Amaya E."/>
            <person name="Ashurst J.L."/>
            <person name="Bonfield J.K."/>
            <person name="Croning M.D.R."/>
            <person name="Chen C-K."/>
            <person name="Davies R.M."/>
            <person name="Francis M.D."/>
            <person name="Garrett N."/>
            <person name="Gilchrist M.J."/>
            <person name="Grafham D.V."/>
            <person name="McLaren S.R."/>
            <person name="Papalopulu N."/>
            <person name="Rogers J."/>
            <person name="Smith J.C."/>
            <person name="Taylor R.G."/>
            <person name="Voigt J."/>
            <person name="Zorn A.M."/>
        </authorList>
    </citation>
    <scope>NUCLEOTIDE SEQUENCE</scope>
</reference>
<reference evidence="6" key="3">
    <citation type="submission" date="2025-04" db="UniProtKB">
        <authorList>
            <consortium name="RefSeq"/>
        </authorList>
    </citation>
    <scope>IDENTIFICATION</scope>
</reference>
<accession>Q28J77</accession>
<evidence type="ECO:0000313" key="4">
    <source>
        <dbReference type="EMBL" id="CAJ82617.1"/>
    </source>
</evidence>
<dbReference type="PANTHER" id="PTHR16056">
    <property type="entry name" value="REGULATOR OF MICROTUBULE DYNAMICS PROTEIN"/>
    <property type="match status" value="1"/>
</dbReference>
<evidence type="ECO:0000256" key="1">
    <source>
        <dbReference type="ARBA" id="ARBA00004245"/>
    </source>
</evidence>
<evidence type="ECO:0000256" key="3">
    <source>
        <dbReference type="ARBA" id="ARBA00023212"/>
    </source>
</evidence>
<dbReference type="GeneID" id="496750"/>
<organism evidence="4">
    <name type="scientific">Xenopus tropicalis</name>
    <name type="common">Western clawed frog</name>
    <name type="synonym">Silurana tropicalis</name>
    <dbReference type="NCBI Taxonomy" id="8364"/>
    <lineage>
        <taxon>Eukaryota</taxon>
        <taxon>Metazoa</taxon>
        <taxon>Chordata</taxon>
        <taxon>Craniata</taxon>
        <taxon>Vertebrata</taxon>
        <taxon>Euteleostomi</taxon>
        <taxon>Amphibia</taxon>
        <taxon>Batrachia</taxon>
        <taxon>Anura</taxon>
        <taxon>Pipoidea</taxon>
        <taxon>Pipidae</taxon>
        <taxon>Xenopodinae</taxon>
        <taxon>Xenopus</taxon>
        <taxon>Silurana</taxon>
    </lineage>
</organism>